<name>A0A1X3CZI5_9NEIS</name>
<dbReference type="GO" id="GO:0004792">
    <property type="term" value="F:thiosulfate-cyanide sulfurtransferase activity"/>
    <property type="evidence" value="ECO:0007669"/>
    <property type="project" value="UniProtKB-EC"/>
</dbReference>
<dbReference type="SMART" id="SM00450">
    <property type="entry name" value="RHOD"/>
    <property type="match status" value="1"/>
</dbReference>
<dbReference type="KEGG" id="nci:NCTC10296_01152"/>
<dbReference type="PROSITE" id="PS50206">
    <property type="entry name" value="RHODANESE_3"/>
    <property type="match status" value="1"/>
</dbReference>
<dbReference type="PANTHER" id="PTHR43031:SF17">
    <property type="entry name" value="SULFURTRANSFERASE YTWF-RELATED"/>
    <property type="match status" value="1"/>
</dbReference>
<feature type="domain" description="Rhodanese" evidence="1">
    <location>
        <begin position="18"/>
        <end position="106"/>
    </location>
</feature>
<organism evidence="2 3">
    <name type="scientific">Neisseria canis</name>
    <dbReference type="NCBI Taxonomy" id="493"/>
    <lineage>
        <taxon>Bacteria</taxon>
        <taxon>Pseudomonadati</taxon>
        <taxon>Pseudomonadota</taxon>
        <taxon>Betaproteobacteria</taxon>
        <taxon>Neisseriales</taxon>
        <taxon>Neisseriaceae</taxon>
        <taxon>Neisseria</taxon>
    </lineage>
</organism>
<dbReference type="PANTHER" id="PTHR43031">
    <property type="entry name" value="FAD-DEPENDENT OXIDOREDUCTASE"/>
    <property type="match status" value="1"/>
</dbReference>
<keyword evidence="3" id="KW-1185">Reference proteome</keyword>
<reference evidence="2 3" key="1">
    <citation type="submission" date="2018-12" db="EMBL/GenBank/DDBJ databases">
        <authorList>
            <consortium name="Pathogen Informatics"/>
        </authorList>
    </citation>
    <scope>NUCLEOTIDE SEQUENCE [LARGE SCALE GENOMIC DNA]</scope>
    <source>
        <strain evidence="2 3">NCTC10296</strain>
    </source>
</reference>
<proteinExistence type="predicted"/>
<dbReference type="Proteomes" id="UP000279284">
    <property type="component" value="Chromosome"/>
</dbReference>
<evidence type="ECO:0000313" key="3">
    <source>
        <dbReference type="Proteomes" id="UP000279284"/>
    </source>
</evidence>
<dbReference type="Pfam" id="PF00581">
    <property type="entry name" value="Rhodanese"/>
    <property type="match status" value="1"/>
</dbReference>
<dbReference type="OrthoDB" id="9811849at2"/>
<sequence>MNDIVQLSPIELKAFLSKHPDAVLLDVREDEEVAFCSLPNHVHIPMNMIPLRHNELPDDKPIVLYCHHGIRSLHCAMYLAEAGFDKLYNLKGGIDEWSQTVDPSVPRY</sequence>
<keyword evidence="2" id="KW-0808">Transferase</keyword>
<dbReference type="RefSeq" id="WP_085415686.1">
    <property type="nucleotide sequence ID" value="NZ_CAUJPY010000022.1"/>
</dbReference>
<dbReference type="InterPro" id="IPR036873">
    <property type="entry name" value="Rhodanese-like_dom_sf"/>
</dbReference>
<dbReference type="AlphaFoldDB" id="A0A1X3CZI5"/>
<dbReference type="Gene3D" id="3.40.250.10">
    <property type="entry name" value="Rhodanese-like domain"/>
    <property type="match status" value="1"/>
</dbReference>
<dbReference type="EMBL" id="LR134313">
    <property type="protein sequence ID" value="VEF00997.1"/>
    <property type="molecule type" value="Genomic_DNA"/>
</dbReference>
<dbReference type="SUPFAM" id="SSF52821">
    <property type="entry name" value="Rhodanese/Cell cycle control phosphatase"/>
    <property type="match status" value="1"/>
</dbReference>
<accession>A0A1X3CZI5</accession>
<dbReference type="EC" id="2.8.1.1" evidence="2"/>
<protein>
    <submittedName>
        <fullName evidence="2">Putative thiosulfate sulfurtransferase</fullName>
        <ecNumber evidence="2">2.8.1.1</ecNumber>
    </submittedName>
</protein>
<dbReference type="STRING" id="493.BWD07_01885"/>
<dbReference type="InterPro" id="IPR001763">
    <property type="entry name" value="Rhodanese-like_dom"/>
</dbReference>
<evidence type="ECO:0000259" key="1">
    <source>
        <dbReference type="PROSITE" id="PS50206"/>
    </source>
</evidence>
<evidence type="ECO:0000313" key="2">
    <source>
        <dbReference type="EMBL" id="VEF00997.1"/>
    </source>
</evidence>
<dbReference type="InterPro" id="IPR050229">
    <property type="entry name" value="GlpE_sulfurtransferase"/>
</dbReference>
<gene>
    <name evidence="2" type="primary">moeZ</name>
    <name evidence="2" type="ORF">NCTC10296_01152</name>
</gene>